<sequence length="346" mass="38552">MADLRVNDVLRHLWSRERLRIEGWRPSRIQQALRRGDLRRVRHGWYVVTDFWDGLHPRQQHLVEIVAAACEMRGGGVVVSHLSAAVLHGFPLVGARPERVHVTLPGEVGASGTGDVARHRLALDEEDITVVDGIRCTGVERTLFDVARSEPAERAIAILDAGLAAAALDHRAIDEEKETAWRSALLRRVVDARGARGLRRGAWLIGFADGRAQLPGESLSRLQLHRLGYAPRLQVPVANPAGGWWWMDFALDEAKVFGEFDGRGKYLDSEMRAGRTAEEVVLDEKRREDGVRGVTGWRIVRWGMAEVRSPDALAKHLAAFHVPLPPSNDVVSSRAHGIQRKPVSFR</sequence>
<dbReference type="Proteomes" id="UP000422989">
    <property type="component" value="Chromosome"/>
</dbReference>
<dbReference type="AlphaFoldDB" id="A0A6I6E3J7"/>
<dbReference type="RefSeq" id="WP_156243065.1">
    <property type="nucleotide sequence ID" value="NZ_BAAAZL010000003.1"/>
</dbReference>
<gene>
    <name evidence="1" type="ORF">D7D94_13205</name>
</gene>
<dbReference type="KEGG" id="moj:D7D94_13205"/>
<protein>
    <recommendedName>
        <fullName evidence="3">Type IV toxin-antitoxin system AbiEi family antitoxin domain-containing protein</fullName>
    </recommendedName>
</protein>
<evidence type="ECO:0000313" key="2">
    <source>
        <dbReference type="Proteomes" id="UP000422989"/>
    </source>
</evidence>
<evidence type="ECO:0008006" key="3">
    <source>
        <dbReference type="Google" id="ProtNLM"/>
    </source>
</evidence>
<evidence type="ECO:0000313" key="1">
    <source>
        <dbReference type="EMBL" id="QGU28519.1"/>
    </source>
</evidence>
<reference evidence="1 2" key="1">
    <citation type="submission" date="2018-09" db="EMBL/GenBank/DDBJ databases">
        <title>Whole genome sequencing of Microbacterium oryzae strain MB-10T.</title>
        <authorList>
            <person name="Das S.K."/>
        </authorList>
    </citation>
    <scope>NUCLEOTIDE SEQUENCE [LARGE SCALE GENOMIC DNA]</scope>
    <source>
        <strain evidence="1 2">MB-10</strain>
    </source>
</reference>
<dbReference type="OrthoDB" id="5517693at2"/>
<keyword evidence="2" id="KW-1185">Reference proteome</keyword>
<name>A0A6I6E3J7_9MICO</name>
<accession>A0A6I6E3J7</accession>
<dbReference type="EMBL" id="CP032550">
    <property type="protein sequence ID" value="QGU28519.1"/>
    <property type="molecule type" value="Genomic_DNA"/>
</dbReference>
<organism evidence="1 2">
    <name type="scientific">Microbacterium oryzae</name>
    <dbReference type="NCBI Taxonomy" id="743009"/>
    <lineage>
        <taxon>Bacteria</taxon>
        <taxon>Bacillati</taxon>
        <taxon>Actinomycetota</taxon>
        <taxon>Actinomycetes</taxon>
        <taxon>Micrococcales</taxon>
        <taxon>Microbacteriaceae</taxon>
        <taxon>Microbacterium</taxon>
    </lineage>
</organism>
<proteinExistence type="predicted"/>